<protein>
    <submittedName>
        <fullName evidence="1">Uncharacterized protein</fullName>
    </submittedName>
</protein>
<gene>
    <name evidence="1" type="ORF">B0H15DRAFT_66307</name>
</gene>
<comment type="caution">
    <text evidence="1">The sequence shown here is derived from an EMBL/GenBank/DDBJ whole genome shotgun (WGS) entry which is preliminary data.</text>
</comment>
<evidence type="ECO:0000313" key="1">
    <source>
        <dbReference type="EMBL" id="KAJ7095675.1"/>
    </source>
</evidence>
<dbReference type="AlphaFoldDB" id="A0AAD6UE20"/>
<name>A0AAD6UE20_9AGAR</name>
<reference evidence="1" key="1">
    <citation type="submission" date="2023-03" db="EMBL/GenBank/DDBJ databases">
        <title>Massive genome expansion in bonnet fungi (Mycena s.s.) driven by repeated elements and novel gene families across ecological guilds.</title>
        <authorList>
            <consortium name="Lawrence Berkeley National Laboratory"/>
            <person name="Harder C.B."/>
            <person name="Miyauchi S."/>
            <person name="Viragh M."/>
            <person name="Kuo A."/>
            <person name="Thoen E."/>
            <person name="Andreopoulos B."/>
            <person name="Lu D."/>
            <person name="Skrede I."/>
            <person name="Drula E."/>
            <person name="Henrissat B."/>
            <person name="Morin E."/>
            <person name="Kohler A."/>
            <person name="Barry K."/>
            <person name="LaButti K."/>
            <person name="Morin E."/>
            <person name="Salamov A."/>
            <person name="Lipzen A."/>
            <person name="Mereny Z."/>
            <person name="Hegedus B."/>
            <person name="Baldrian P."/>
            <person name="Stursova M."/>
            <person name="Weitz H."/>
            <person name="Taylor A."/>
            <person name="Grigoriev I.V."/>
            <person name="Nagy L.G."/>
            <person name="Martin F."/>
            <person name="Kauserud H."/>
        </authorList>
    </citation>
    <scope>NUCLEOTIDE SEQUENCE</scope>
    <source>
        <strain evidence="1">CBHHK173m</strain>
    </source>
</reference>
<proteinExistence type="predicted"/>
<dbReference type="EMBL" id="JARJCN010000012">
    <property type="protein sequence ID" value="KAJ7095675.1"/>
    <property type="molecule type" value="Genomic_DNA"/>
</dbReference>
<dbReference type="Proteomes" id="UP001222325">
    <property type="component" value="Unassembled WGS sequence"/>
</dbReference>
<evidence type="ECO:0000313" key="2">
    <source>
        <dbReference type="Proteomes" id="UP001222325"/>
    </source>
</evidence>
<organism evidence="1 2">
    <name type="scientific">Mycena belliarum</name>
    <dbReference type="NCBI Taxonomy" id="1033014"/>
    <lineage>
        <taxon>Eukaryota</taxon>
        <taxon>Fungi</taxon>
        <taxon>Dikarya</taxon>
        <taxon>Basidiomycota</taxon>
        <taxon>Agaricomycotina</taxon>
        <taxon>Agaricomycetes</taxon>
        <taxon>Agaricomycetidae</taxon>
        <taxon>Agaricales</taxon>
        <taxon>Marasmiineae</taxon>
        <taxon>Mycenaceae</taxon>
        <taxon>Mycena</taxon>
    </lineage>
</organism>
<keyword evidence="2" id="KW-1185">Reference proteome</keyword>
<dbReference type="Gene3D" id="1.25.40.10">
    <property type="entry name" value="Tetratricopeptide repeat domain"/>
    <property type="match status" value="1"/>
</dbReference>
<accession>A0AAD6UE20</accession>
<dbReference type="InterPro" id="IPR011990">
    <property type="entry name" value="TPR-like_helical_dom_sf"/>
</dbReference>
<sequence length="601" mass="69227">MRLVLTSLISIVRSPLHPISRRVSNFPRLGTAKLHRRYASNLTVVTHEHRVPEQIEDPKITEDVRKANALVTSFMKFMDLVKDEPMKGEQQRTWIRDRFRAPDFQIPSQAKIAENIIHFLFERRLLDQAIVVYRQMLEDGLLPSPSTDALFLAVTMKVSEAPGRDQFEGFKTIFGYRSFTETHFMELLDHMVTLEIEPDAAADLTRLFISLKDEGYRPSHELIMKLIDLQTRAGQIEDAADTIAEYDFNQGAQSAFDYSAEPYARMIHSTPASDQAAVDWIMGVMREKDIPIHIIVFNSLIARQSQNKDLRKAFAFYGVLIRLASTTPLRPDAATYKNLFRVLGYQYKADYRANASRKYQDTGAVTPPRQLFNDMMALWFSTKFHPPASEDPRKRRQQIEMDQGLLIIALRAFLYTADLPGALIVLRTTSELGLPITERTYFVVMRFLTRQVYYDIYRARLKAIQPLFAFELIGPFDPRAITRDENAAYHWIMERLLAHNGREGTHHGSVPTVERILAQETAGPSGERLDHWPLVNMLQRALQIRAAERAKMSIPWGHNYRKRKLAQTQEEMVPKDIPIYTANISYSYNRPLTSLSAVTYR</sequence>